<comment type="caution">
    <text evidence="2">The sequence shown here is derived from an EMBL/GenBank/DDBJ whole genome shotgun (WGS) entry which is preliminary data.</text>
</comment>
<proteinExistence type="predicted"/>
<keyword evidence="1" id="KW-0472">Membrane</keyword>
<protein>
    <submittedName>
        <fullName evidence="2">C4-dicarboxylate transporter DctA</fullName>
    </submittedName>
</protein>
<evidence type="ECO:0000256" key="1">
    <source>
        <dbReference type="SAM" id="Phobius"/>
    </source>
</evidence>
<organism evidence="2 3">
    <name type="scientific">Sphingomonas corticis</name>
    <dbReference type="NCBI Taxonomy" id="2722791"/>
    <lineage>
        <taxon>Bacteria</taxon>
        <taxon>Pseudomonadati</taxon>
        <taxon>Pseudomonadota</taxon>
        <taxon>Alphaproteobacteria</taxon>
        <taxon>Sphingomonadales</taxon>
        <taxon>Sphingomonadaceae</taxon>
        <taxon>Sphingomonas</taxon>
    </lineage>
</organism>
<feature type="transmembrane region" description="Helical" evidence="1">
    <location>
        <begin position="23"/>
        <end position="41"/>
    </location>
</feature>
<keyword evidence="3" id="KW-1185">Reference proteome</keyword>
<accession>A0ABX1CRK0</accession>
<dbReference type="EMBL" id="JAAVJH010000021">
    <property type="protein sequence ID" value="NJR80539.1"/>
    <property type="molecule type" value="Genomic_DNA"/>
</dbReference>
<reference evidence="2 3" key="1">
    <citation type="submission" date="2020-03" db="EMBL/GenBank/DDBJ databases">
        <authorList>
            <person name="Wang L."/>
            <person name="He N."/>
            <person name="Li Y."/>
            <person name="Fang Y."/>
            <person name="Zhang F."/>
        </authorList>
    </citation>
    <scope>NUCLEOTIDE SEQUENCE [LARGE SCALE GENOMIC DNA]</scope>
    <source>
        <strain evidence="2 3">36D10-4-7</strain>
    </source>
</reference>
<evidence type="ECO:0000313" key="3">
    <source>
        <dbReference type="Proteomes" id="UP000732399"/>
    </source>
</evidence>
<evidence type="ECO:0000313" key="2">
    <source>
        <dbReference type="EMBL" id="NJR80539.1"/>
    </source>
</evidence>
<gene>
    <name evidence="2" type="ORF">HBH26_18335</name>
</gene>
<dbReference type="Proteomes" id="UP000732399">
    <property type="component" value="Unassembled WGS sequence"/>
</dbReference>
<keyword evidence="1" id="KW-1133">Transmembrane helix</keyword>
<name>A0ABX1CRK0_9SPHN</name>
<sequence>MAHLTVSTADPLPPASRPWYTHLYLQVLAAIVAGVLLGHFAPATGEAMKPIGDG</sequence>
<feature type="non-terminal residue" evidence="2">
    <location>
        <position position="54"/>
    </location>
</feature>
<keyword evidence="1" id="KW-0812">Transmembrane</keyword>